<organism evidence="3 4">
    <name type="scientific">Cryptococcus neoformans Tu259-1</name>
    <dbReference type="NCBI Taxonomy" id="1230072"/>
    <lineage>
        <taxon>Eukaryota</taxon>
        <taxon>Fungi</taxon>
        <taxon>Dikarya</taxon>
        <taxon>Basidiomycota</taxon>
        <taxon>Agaricomycotina</taxon>
        <taxon>Tremellomycetes</taxon>
        <taxon>Tremellales</taxon>
        <taxon>Cryptococcaceae</taxon>
        <taxon>Cryptococcus</taxon>
        <taxon>Cryptococcus neoformans species complex</taxon>
    </lineage>
</organism>
<name>A0A854QIM7_CRYNE</name>
<dbReference type="Proteomes" id="UP000199727">
    <property type="component" value="Unassembled WGS sequence"/>
</dbReference>
<protein>
    <submittedName>
        <fullName evidence="3">Uncharacterized protein</fullName>
    </submittedName>
</protein>
<keyword evidence="2" id="KW-0472">Membrane</keyword>
<feature type="compositionally biased region" description="Polar residues" evidence="1">
    <location>
        <begin position="228"/>
        <end position="242"/>
    </location>
</feature>
<accession>A0A854QIM7</accession>
<comment type="caution">
    <text evidence="3">The sequence shown here is derived from an EMBL/GenBank/DDBJ whole genome shotgun (WGS) entry which is preliminary data.</text>
</comment>
<feature type="region of interest" description="Disordered" evidence="1">
    <location>
        <begin position="174"/>
        <end position="242"/>
    </location>
</feature>
<evidence type="ECO:0000313" key="3">
    <source>
        <dbReference type="EMBL" id="OXG20652.1"/>
    </source>
</evidence>
<feature type="region of interest" description="Disordered" evidence="1">
    <location>
        <begin position="355"/>
        <end position="377"/>
    </location>
</feature>
<keyword evidence="2" id="KW-1133">Transmembrane helix</keyword>
<feature type="transmembrane region" description="Helical" evidence="2">
    <location>
        <begin position="31"/>
        <end position="51"/>
    </location>
</feature>
<keyword evidence="2" id="KW-0812">Transmembrane</keyword>
<sequence length="377" mass="41408">MSPPPAFLPLFPREPATSSTASSSSISLPSLLSILLPLLMLLLAIITLGVYKYVGWKRGKKLDEAVEKHAREVEHRRKLAKIRYVYGMPGMYGSGYDGGERMSGPPVGWCTQKWLEVDARRSFISLSSLSASSSRPSSLVDIENNITTEPNDDETKGQGLDQKRYSQLYQQLQSYRASSHTTGGALSYRSLPSHTDEIPLSPDQYDHTADHPASNPSSQLSRCPPAKQASTIPSQPQPQSNAATTAMITHYPSPPSLPLPTFALGDDPRIEFEEAMPSRPLPLKSTTPIRRFEKRTSPLKRQFKTKSVGDGQGKEEFMRDNSLGLSGIEKQTSTSTFNTGTTPIEDDFHTSLIHGPGISDQSDHLEFTDADSSVTTR</sequence>
<dbReference type="OrthoDB" id="2574600at2759"/>
<reference evidence="3 4" key="1">
    <citation type="submission" date="2017-06" db="EMBL/GenBank/DDBJ databases">
        <title>Global population genomics of the pathogenic fungus Cryptococcus neoformans var. grubii.</title>
        <authorList>
            <person name="Cuomo C."/>
            <person name="Litvintseva A."/>
            <person name="Chen Y."/>
            <person name="Young S."/>
            <person name="Zeng Q."/>
            <person name="Chapman S."/>
            <person name="Gujja S."/>
            <person name="Saif S."/>
            <person name="Birren B."/>
        </authorList>
    </citation>
    <scope>NUCLEOTIDE SEQUENCE [LARGE SCALE GENOMIC DNA]</scope>
    <source>
        <strain evidence="3 4">Tu259-1</strain>
    </source>
</reference>
<proteinExistence type="predicted"/>
<evidence type="ECO:0000256" key="2">
    <source>
        <dbReference type="SAM" id="Phobius"/>
    </source>
</evidence>
<evidence type="ECO:0000313" key="4">
    <source>
        <dbReference type="Proteomes" id="UP000199727"/>
    </source>
</evidence>
<gene>
    <name evidence="3" type="ORF">C361_03626</name>
</gene>
<dbReference type="EMBL" id="AMKT01000044">
    <property type="protein sequence ID" value="OXG20652.1"/>
    <property type="molecule type" value="Genomic_DNA"/>
</dbReference>
<evidence type="ECO:0000256" key="1">
    <source>
        <dbReference type="SAM" id="MobiDB-lite"/>
    </source>
</evidence>
<feature type="region of interest" description="Disordered" evidence="1">
    <location>
        <begin position="131"/>
        <end position="160"/>
    </location>
</feature>
<dbReference type="AlphaFoldDB" id="A0A854QIM7"/>